<feature type="compositionally biased region" description="Polar residues" evidence="1">
    <location>
        <begin position="82"/>
        <end position="99"/>
    </location>
</feature>
<name>A0A5C6JY75_9ACTN</name>
<comment type="caution">
    <text evidence="2">The sequence shown here is derived from an EMBL/GenBank/DDBJ whole genome shotgun (WGS) entry which is preliminary data.</text>
</comment>
<evidence type="ECO:0000313" key="2">
    <source>
        <dbReference type="EMBL" id="TWV53671.1"/>
    </source>
</evidence>
<protein>
    <submittedName>
        <fullName evidence="2">Uncharacterized protein</fullName>
    </submittedName>
</protein>
<accession>A0A5C6JY75</accession>
<feature type="region of interest" description="Disordered" evidence="1">
    <location>
        <begin position="72"/>
        <end position="103"/>
    </location>
</feature>
<proteinExistence type="predicted"/>
<evidence type="ECO:0000256" key="1">
    <source>
        <dbReference type="SAM" id="MobiDB-lite"/>
    </source>
</evidence>
<dbReference type="AlphaFoldDB" id="A0A5C6JY75"/>
<dbReference type="Proteomes" id="UP000320481">
    <property type="component" value="Unassembled WGS sequence"/>
</dbReference>
<evidence type="ECO:0000313" key="3">
    <source>
        <dbReference type="Proteomes" id="UP000320481"/>
    </source>
</evidence>
<reference evidence="2" key="1">
    <citation type="journal article" date="2019" name="Microbiol. Resour. Announc.">
        <title>Draft Genomic Sequences of Streptomyces misionensis and Streptomyces albidoflavus, bacteria applied for phytopathogen biocontrol.</title>
        <authorList>
            <person name="Pylro V."/>
            <person name="Dias A."/>
            <person name="Andreote F."/>
            <person name="Varani A."/>
            <person name="Andreote C."/>
            <person name="Bernardo E."/>
            <person name="Martins T."/>
        </authorList>
    </citation>
    <scope>NUCLEOTIDE SEQUENCE [LARGE SCALE GENOMIC DNA]</scope>
    <source>
        <strain evidence="2">66</strain>
    </source>
</reference>
<dbReference type="EMBL" id="VOGW01000051">
    <property type="protein sequence ID" value="TWV53671.1"/>
    <property type="molecule type" value="Genomic_DNA"/>
</dbReference>
<sequence length="115" mass="11889">MSSTSPVPPVGGTMRDQLLASQTLPDWSICTAVRCWIALLRKPCGGDRTAPVVLPGGQAPVSVPHSVHTLGVRKPATHTRSDPSTATDQGSVFSGSSYAPATLPSGVSRVTVLLK</sequence>
<keyword evidence="3" id="KW-1185">Reference proteome</keyword>
<gene>
    <name evidence="2" type="ORF">FRZ03_09235</name>
</gene>
<organism evidence="2 3">
    <name type="scientific">Streptomyces misionensis</name>
    <dbReference type="NCBI Taxonomy" id="67331"/>
    <lineage>
        <taxon>Bacteria</taxon>
        <taxon>Bacillati</taxon>
        <taxon>Actinomycetota</taxon>
        <taxon>Actinomycetes</taxon>
        <taxon>Kitasatosporales</taxon>
        <taxon>Streptomycetaceae</taxon>
        <taxon>Streptomyces</taxon>
    </lineage>
</organism>